<dbReference type="Pfam" id="PF05139">
    <property type="entry name" value="Erythro_esteras"/>
    <property type="match status" value="1"/>
</dbReference>
<accession>A0ABV8SZQ6</accession>
<keyword evidence="4" id="KW-1185">Reference proteome</keyword>
<dbReference type="RefSeq" id="WP_380601872.1">
    <property type="nucleotide sequence ID" value="NZ_JBHSDU010000014.1"/>
</dbReference>
<feature type="domain" description="Beta-lactamase-related" evidence="2">
    <location>
        <begin position="38"/>
        <end position="344"/>
    </location>
</feature>
<dbReference type="Pfam" id="PF00144">
    <property type="entry name" value="Beta-lactamase"/>
    <property type="match status" value="1"/>
</dbReference>
<dbReference type="GO" id="GO:0016787">
    <property type="term" value="F:hydrolase activity"/>
    <property type="evidence" value="ECO:0007669"/>
    <property type="project" value="UniProtKB-KW"/>
</dbReference>
<dbReference type="EMBL" id="JBHSDU010000014">
    <property type="protein sequence ID" value="MFC4312462.1"/>
    <property type="molecule type" value="Genomic_DNA"/>
</dbReference>
<reference evidence="4" key="1">
    <citation type="journal article" date="2019" name="Int. J. Syst. Evol. Microbiol.">
        <title>The Global Catalogue of Microorganisms (GCM) 10K type strain sequencing project: providing services to taxonomists for standard genome sequencing and annotation.</title>
        <authorList>
            <consortium name="The Broad Institute Genomics Platform"/>
            <consortium name="The Broad Institute Genome Sequencing Center for Infectious Disease"/>
            <person name="Wu L."/>
            <person name="Ma J."/>
        </authorList>
    </citation>
    <scope>NUCLEOTIDE SEQUENCE [LARGE SCALE GENOMIC DNA]</scope>
    <source>
        <strain evidence="4">CGMCC 1.10759</strain>
    </source>
</reference>
<evidence type="ECO:0000313" key="4">
    <source>
        <dbReference type="Proteomes" id="UP001595904"/>
    </source>
</evidence>
<dbReference type="InterPro" id="IPR050491">
    <property type="entry name" value="AmpC-like"/>
</dbReference>
<dbReference type="Gene3D" id="1.20.1440.30">
    <property type="entry name" value="Biosynthetic Protein domain"/>
    <property type="match status" value="1"/>
</dbReference>
<dbReference type="InterPro" id="IPR012338">
    <property type="entry name" value="Beta-lactam/transpept-like"/>
</dbReference>
<comment type="caution">
    <text evidence="3">The sequence shown here is derived from an EMBL/GenBank/DDBJ whole genome shotgun (WGS) entry which is preliminary data.</text>
</comment>
<feature type="signal peptide" evidence="1">
    <location>
        <begin position="1"/>
        <end position="21"/>
    </location>
</feature>
<evidence type="ECO:0000259" key="2">
    <source>
        <dbReference type="Pfam" id="PF00144"/>
    </source>
</evidence>
<dbReference type="SUPFAM" id="SSF159501">
    <property type="entry name" value="EreA/ChaN-like"/>
    <property type="match status" value="1"/>
</dbReference>
<dbReference type="PROSITE" id="PS51257">
    <property type="entry name" value="PROKAR_LIPOPROTEIN"/>
    <property type="match status" value="1"/>
</dbReference>
<organism evidence="3 4">
    <name type="scientific">Steroidobacter flavus</name>
    <dbReference type="NCBI Taxonomy" id="1842136"/>
    <lineage>
        <taxon>Bacteria</taxon>
        <taxon>Pseudomonadati</taxon>
        <taxon>Pseudomonadota</taxon>
        <taxon>Gammaproteobacteria</taxon>
        <taxon>Steroidobacterales</taxon>
        <taxon>Steroidobacteraceae</taxon>
        <taxon>Steroidobacter</taxon>
    </lineage>
</organism>
<dbReference type="PANTHER" id="PTHR46825">
    <property type="entry name" value="D-ALANYL-D-ALANINE-CARBOXYPEPTIDASE/ENDOPEPTIDASE AMPH"/>
    <property type="match status" value="1"/>
</dbReference>
<dbReference type="SUPFAM" id="SSF56601">
    <property type="entry name" value="beta-lactamase/transpeptidase-like"/>
    <property type="match status" value="1"/>
</dbReference>
<dbReference type="CDD" id="cd14728">
    <property type="entry name" value="Ere-like"/>
    <property type="match status" value="1"/>
</dbReference>
<keyword evidence="1" id="KW-0732">Signal</keyword>
<gene>
    <name evidence="3" type="ORF">ACFPN2_25490</name>
</gene>
<dbReference type="Proteomes" id="UP001595904">
    <property type="component" value="Unassembled WGS sequence"/>
</dbReference>
<name>A0ABV8SZQ6_9GAMM</name>
<dbReference type="InterPro" id="IPR007815">
    <property type="entry name" value="Emycin_Estase"/>
</dbReference>
<dbReference type="Gene3D" id="3.40.1660.10">
    <property type="entry name" value="EreA-like (biosynthetic domain)"/>
    <property type="match status" value="1"/>
</dbReference>
<sequence length="967" mass="106673">MTTVRSLLPLMLALASCITHAAAPDTPIARAAAFLASQERAGEPGCAVGVLQDGRWVFKDAYGLADLESKARNTPDLVFGVASITKQFTAAAVAIAASQKYFSLDDDIRKYLPEMPDYGRAITIAELVYHTDGIRDHGRLVGLTGNPKQYETQAARVALLARQRALNFEPGTQYLYGNGGYLLLAEIIQRTTGQPLAAYAEQNIFRPLGMKHTYFGAGTRGTKGRALPYSRTKDGWRNTDGEAPAHFGSGGLMTTLDDYAKWANNLFASRSGLAGGTALTKQLHTSGRLRDGTAVHYGFGLRLNPYRGIEQVGHSGSGEGYKALAMMFPQRKLGVFGFCNNGVYAQEVVMAVADLFLGLPPQGKAAGAESSIRLTRAQLDRFAGVYREPELRLPMLVSAGDNLLVVDGDAKRYEFLPLAPTRFRNEENIIIEFGGPADTALTLRQVEGRKYGSGVFARVQPVSLTPTQMATYAGDYLSTELNATYRFSVHQGQLTARIVEQGADAKALRFAPLLQDEFYDLDNRMVVRFKRDRADHIAGLDLTNQFGWIKDVAFERVTADGEAEQVVAWSAQHAVGFGEDLSPLKRVVGNARVLAFGEGTHNASELWTLRNRMFAYAVEQLGFTAIAAETSVAEGWITDDYVTGKSNAIDAATHGVFSWTAASFEENRALIEWMRAYNAKSTTARKIRFYGLEMSGSTRPDGRLLVQPAIDYMRTVDAKRAQAVESQFSPLLPIFNAAKWLDAEPSKQDQLVIAAQDLVSLFERYQVLWTAKSSRDAYQRAYRHAIASRQLVAHVRMKGQGRDIAAAENLRWVLEQEGPKGRVFVFAHNSHVAKWRMLPADDAELHSTMSEFIHPLLGNDMVVIASLYHRGETRDWLGMFGFDNQLRKVPPSKPESLNGVMSRVGKPSFLLDLRALPKAGPVRDWFEQPRPVRNINVREEYNQIKPAAAFDALLYIDAISPLHPAGK</sequence>
<feature type="chain" id="PRO_5045927362" evidence="1">
    <location>
        <begin position="22"/>
        <end position="967"/>
    </location>
</feature>
<dbReference type="InterPro" id="IPR001466">
    <property type="entry name" value="Beta-lactam-related"/>
</dbReference>
<proteinExistence type="predicted"/>
<dbReference type="PANTHER" id="PTHR46825:SF9">
    <property type="entry name" value="BETA-LACTAMASE-RELATED DOMAIN-CONTAINING PROTEIN"/>
    <property type="match status" value="1"/>
</dbReference>
<dbReference type="Gene3D" id="3.30.1870.10">
    <property type="entry name" value="EreA-like, domain 2"/>
    <property type="match status" value="1"/>
</dbReference>
<keyword evidence="3" id="KW-0378">Hydrolase</keyword>
<evidence type="ECO:0000313" key="3">
    <source>
        <dbReference type="EMBL" id="MFC4312462.1"/>
    </source>
</evidence>
<protein>
    <submittedName>
        <fullName evidence="3">Serine hydrolase</fullName>
    </submittedName>
</protein>
<evidence type="ECO:0000256" key="1">
    <source>
        <dbReference type="SAM" id="SignalP"/>
    </source>
</evidence>
<dbReference type="Gene3D" id="3.40.710.10">
    <property type="entry name" value="DD-peptidase/beta-lactamase superfamily"/>
    <property type="match status" value="1"/>
</dbReference>